<gene>
    <name evidence="2" type="ORF">HAQ05_22025</name>
</gene>
<dbReference type="RefSeq" id="WP_190424553.1">
    <property type="nucleotide sequence ID" value="NZ_JAAOCA010000033.1"/>
</dbReference>
<protein>
    <recommendedName>
        <fullName evidence="1">B3/B4 tRNA-binding domain-containing protein</fullName>
    </recommendedName>
</protein>
<keyword evidence="3" id="KW-1185">Reference proteome</keyword>
<dbReference type="InterPro" id="IPR005146">
    <property type="entry name" value="B3/B4_tRNA-bd"/>
</dbReference>
<dbReference type="Pfam" id="PF03483">
    <property type="entry name" value="B3_4"/>
    <property type="match status" value="1"/>
</dbReference>
<name>A0ABR7Z7Q9_9PSED</name>
<dbReference type="Proteomes" id="UP000805841">
    <property type="component" value="Unassembled WGS sequence"/>
</dbReference>
<dbReference type="SUPFAM" id="SSF56037">
    <property type="entry name" value="PheT/TilS domain"/>
    <property type="match status" value="1"/>
</dbReference>
<evidence type="ECO:0000313" key="3">
    <source>
        <dbReference type="Proteomes" id="UP000805841"/>
    </source>
</evidence>
<accession>A0ABR7Z7Q9</accession>
<dbReference type="EMBL" id="JAAOCA010000033">
    <property type="protein sequence ID" value="MBD1601358.1"/>
    <property type="molecule type" value="Genomic_DNA"/>
</dbReference>
<feature type="domain" description="B3/B4 tRNA-binding" evidence="1">
    <location>
        <begin position="55"/>
        <end position="202"/>
    </location>
</feature>
<reference evidence="2 3" key="1">
    <citation type="journal article" date="2020" name="Insects">
        <title>Bacteria Belonging to Pseudomonas typographi sp. nov. from the Bark Beetle Ips typographus Have Genomic Potential to Aid in the Host Ecology.</title>
        <authorList>
            <person name="Peral-Aranega E."/>
            <person name="Saati-Santamaria Z."/>
            <person name="Kolarik M."/>
            <person name="Rivas R."/>
            <person name="Garcia-Fraile P."/>
        </authorList>
    </citation>
    <scope>NUCLEOTIDE SEQUENCE [LARGE SCALE GENOMIC DNA]</scope>
    <source>
        <strain evidence="2 3">CA3A</strain>
    </source>
</reference>
<evidence type="ECO:0000259" key="1">
    <source>
        <dbReference type="SMART" id="SM00873"/>
    </source>
</evidence>
<dbReference type="PANTHER" id="PTHR39209">
    <property type="match status" value="1"/>
</dbReference>
<dbReference type="InterPro" id="IPR020825">
    <property type="entry name" value="Phe-tRNA_synthase-like_B3/B4"/>
</dbReference>
<comment type="caution">
    <text evidence="2">The sequence shown here is derived from an EMBL/GenBank/DDBJ whole genome shotgun (WGS) entry which is preliminary data.</text>
</comment>
<dbReference type="Gene3D" id="3.50.40.10">
    <property type="entry name" value="Phenylalanyl-trna Synthetase, Chain B, domain 3"/>
    <property type="match status" value="1"/>
</dbReference>
<dbReference type="SMART" id="SM00873">
    <property type="entry name" value="B3_4"/>
    <property type="match status" value="1"/>
</dbReference>
<organism evidence="2 3">
    <name type="scientific">Pseudomonas typographi</name>
    <dbReference type="NCBI Taxonomy" id="2715964"/>
    <lineage>
        <taxon>Bacteria</taxon>
        <taxon>Pseudomonadati</taxon>
        <taxon>Pseudomonadota</taxon>
        <taxon>Gammaproteobacteria</taxon>
        <taxon>Pseudomonadales</taxon>
        <taxon>Pseudomonadaceae</taxon>
        <taxon>Pseudomonas</taxon>
    </lineage>
</organism>
<evidence type="ECO:0000313" key="2">
    <source>
        <dbReference type="EMBL" id="MBD1601358.1"/>
    </source>
</evidence>
<dbReference type="PANTHER" id="PTHR39209:SF2">
    <property type="entry name" value="CYTOPLASMIC PROTEIN"/>
    <property type="match status" value="1"/>
</dbReference>
<sequence length="212" mass="23240">MIQMPPELSAARPSLRVGYLSYRVRNNTGAYCLPLRRMAGAASHRDPSTQQHTEGTHKLLKACGTAPSRYRPSYDALSRRQLAAKPLVSVNPVVDIGNYISLRYGVCIGSYDANCIQGSISFAVGSAHAQYRGIADKAIKLEGIPAVRDDLVFFGSLHADSRRTCVGEQRQALLMRFFYPSEWLNPATTQEQAGALLDEYCSIHISDDGVCS</sequence>
<proteinExistence type="predicted"/>